<reference evidence="1 2" key="1">
    <citation type="journal article" date="2019" name="Sci. Rep.">
        <title>Orb-weaving spider Araneus ventricosus genome elucidates the spidroin gene catalogue.</title>
        <authorList>
            <person name="Kono N."/>
            <person name="Nakamura H."/>
            <person name="Ohtoshi R."/>
            <person name="Moran D.A.P."/>
            <person name="Shinohara A."/>
            <person name="Yoshida Y."/>
            <person name="Fujiwara M."/>
            <person name="Mori M."/>
            <person name="Tomita M."/>
            <person name="Arakawa K."/>
        </authorList>
    </citation>
    <scope>NUCLEOTIDE SEQUENCE [LARGE SCALE GENOMIC DNA]</scope>
</reference>
<organism evidence="1 2">
    <name type="scientific">Araneus ventricosus</name>
    <name type="common">Orbweaver spider</name>
    <name type="synonym">Epeira ventricosa</name>
    <dbReference type="NCBI Taxonomy" id="182803"/>
    <lineage>
        <taxon>Eukaryota</taxon>
        <taxon>Metazoa</taxon>
        <taxon>Ecdysozoa</taxon>
        <taxon>Arthropoda</taxon>
        <taxon>Chelicerata</taxon>
        <taxon>Arachnida</taxon>
        <taxon>Araneae</taxon>
        <taxon>Araneomorphae</taxon>
        <taxon>Entelegynae</taxon>
        <taxon>Araneoidea</taxon>
        <taxon>Araneidae</taxon>
        <taxon>Araneus</taxon>
    </lineage>
</organism>
<keyword evidence="2" id="KW-1185">Reference proteome</keyword>
<name>A0A4Y2BSK2_ARAVE</name>
<dbReference type="EMBL" id="BGPR01000109">
    <property type="protein sequence ID" value="GBL95201.1"/>
    <property type="molecule type" value="Genomic_DNA"/>
</dbReference>
<dbReference type="AlphaFoldDB" id="A0A4Y2BSK2"/>
<dbReference type="Proteomes" id="UP000499080">
    <property type="component" value="Unassembled WGS sequence"/>
</dbReference>
<evidence type="ECO:0000313" key="1">
    <source>
        <dbReference type="EMBL" id="GBL95201.1"/>
    </source>
</evidence>
<gene>
    <name evidence="1" type="ORF">AVEN_253530_1</name>
</gene>
<evidence type="ECO:0000313" key="2">
    <source>
        <dbReference type="Proteomes" id="UP000499080"/>
    </source>
</evidence>
<sequence>MKAIYLGTEILKCGPRDGLGMSCEKLLIPLLSQYTFAVWNGCIKLIGNSVDVIAVLTASGLESPDDRRPSIGRPLTLSIPERPKHPFKEETTAFRNVRISLQNVHATCGVRFLRLCDSPRWVWGDDEGFLEFGQCQLSLWFLRGESEFPLSLKEEFGRFRILKLFYSSALRNQRLNTKTQIYFGNKTQACSSMSKIDIKLLSFTIMQEINMKAVAS</sequence>
<protein>
    <submittedName>
        <fullName evidence="1">Uncharacterized protein</fullName>
    </submittedName>
</protein>
<proteinExistence type="predicted"/>
<accession>A0A4Y2BSK2</accession>
<comment type="caution">
    <text evidence="1">The sequence shown here is derived from an EMBL/GenBank/DDBJ whole genome shotgun (WGS) entry which is preliminary data.</text>
</comment>